<feature type="transmembrane region" description="Helical" evidence="1">
    <location>
        <begin position="54"/>
        <end position="73"/>
    </location>
</feature>
<evidence type="ECO:0008006" key="4">
    <source>
        <dbReference type="Google" id="ProtNLM"/>
    </source>
</evidence>
<keyword evidence="1" id="KW-0812">Transmembrane</keyword>
<proteinExistence type="predicted"/>
<evidence type="ECO:0000256" key="1">
    <source>
        <dbReference type="SAM" id="Phobius"/>
    </source>
</evidence>
<evidence type="ECO:0000313" key="3">
    <source>
        <dbReference type="Proteomes" id="UP001597041"/>
    </source>
</evidence>
<feature type="transmembrane region" description="Helical" evidence="1">
    <location>
        <begin position="130"/>
        <end position="149"/>
    </location>
</feature>
<name>A0ABW3NIB3_9BACI</name>
<feature type="transmembrane region" description="Helical" evidence="1">
    <location>
        <begin position="85"/>
        <end position="110"/>
    </location>
</feature>
<dbReference type="RefSeq" id="WP_379593616.1">
    <property type="nucleotide sequence ID" value="NZ_JBHTKK010000023.1"/>
</dbReference>
<keyword evidence="1" id="KW-0472">Membrane</keyword>
<keyword evidence="3" id="KW-1185">Reference proteome</keyword>
<accession>A0ABW3NIB3</accession>
<gene>
    <name evidence="2" type="ORF">ACFQ19_15935</name>
</gene>
<feature type="transmembrane region" description="Helical" evidence="1">
    <location>
        <begin position="12"/>
        <end position="34"/>
    </location>
</feature>
<protein>
    <recommendedName>
        <fullName evidence="4">DUF4234 domain-containing protein</fullName>
    </recommendedName>
</protein>
<dbReference type="Proteomes" id="UP001597041">
    <property type="component" value="Unassembled WGS sequence"/>
</dbReference>
<organism evidence="2 3">
    <name type="scientific">Oceanobacillus locisalsi</name>
    <dbReference type="NCBI Taxonomy" id="546107"/>
    <lineage>
        <taxon>Bacteria</taxon>
        <taxon>Bacillati</taxon>
        <taxon>Bacillota</taxon>
        <taxon>Bacilli</taxon>
        <taxon>Bacillales</taxon>
        <taxon>Bacillaceae</taxon>
        <taxon>Oceanobacillus</taxon>
    </lineage>
</organism>
<dbReference type="EMBL" id="JBHTKK010000023">
    <property type="protein sequence ID" value="MFD1067497.1"/>
    <property type="molecule type" value="Genomic_DNA"/>
</dbReference>
<evidence type="ECO:0000313" key="2">
    <source>
        <dbReference type="EMBL" id="MFD1067497.1"/>
    </source>
</evidence>
<sequence length="151" mass="17563">MRNQHAVQHPKRYINSLITFYLLLPFAYLGYVMFSMSQTNNNYYDFLYSDPLNSILLLSVMICLIWAYILWKLKEQNQYTALPSYLMCMAISQLFIGNIIGVVFTFITRVKTKSLQPGANSQKRELQCKLLTILNIVLTLIVVTAFIRLSF</sequence>
<comment type="caution">
    <text evidence="2">The sequence shown here is derived from an EMBL/GenBank/DDBJ whole genome shotgun (WGS) entry which is preliminary data.</text>
</comment>
<reference evidence="3" key="1">
    <citation type="journal article" date="2019" name="Int. J. Syst. Evol. Microbiol.">
        <title>The Global Catalogue of Microorganisms (GCM) 10K type strain sequencing project: providing services to taxonomists for standard genome sequencing and annotation.</title>
        <authorList>
            <consortium name="The Broad Institute Genomics Platform"/>
            <consortium name="The Broad Institute Genome Sequencing Center for Infectious Disease"/>
            <person name="Wu L."/>
            <person name="Ma J."/>
        </authorList>
    </citation>
    <scope>NUCLEOTIDE SEQUENCE [LARGE SCALE GENOMIC DNA]</scope>
    <source>
        <strain evidence="3">CCUG 56608</strain>
    </source>
</reference>
<keyword evidence="1" id="KW-1133">Transmembrane helix</keyword>